<comment type="similarity">
    <text evidence="7">Belongs to the class I-like SAM-binding methyltransferase superfamily. TrmB family.</text>
</comment>
<dbReference type="InterPro" id="IPR055361">
    <property type="entry name" value="tRNA_methyltr_TrmB_bact"/>
</dbReference>
<dbReference type="Proteomes" id="UP001524944">
    <property type="component" value="Unassembled WGS sequence"/>
</dbReference>
<accession>A0ABT1Y0D4</accession>
<keyword evidence="3 7" id="KW-0489">Methyltransferase</keyword>
<dbReference type="PROSITE" id="PS51625">
    <property type="entry name" value="SAM_MT_TRMB"/>
    <property type="match status" value="1"/>
</dbReference>
<feature type="binding site" evidence="7">
    <location>
        <position position="117"/>
    </location>
    <ligand>
        <name>S-adenosyl-L-methionine</name>
        <dbReference type="ChEBI" id="CHEBI:59789"/>
    </ligand>
</feature>
<keyword evidence="5 7" id="KW-0949">S-adenosyl-L-methionine</keyword>
<dbReference type="HAMAP" id="MF_01057">
    <property type="entry name" value="tRNA_methyltr_TrmB"/>
    <property type="match status" value="1"/>
</dbReference>
<feature type="binding site" evidence="7">
    <location>
        <position position="69"/>
    </location>
    <ligand>
        <name>S-adenosyl-L-methionine</name>
        <dbReference type="ChEBI" id="CHEBI:59789"/>
    </ligand>
</feature>
<evidence type="ECO:0000256" key="3">
    <source>
        <dbReference type="ARBA" id="ARBA00022603"/>
    </source>
</evidence>
<evidence type="ECO:0000256" key="5">
    <source>
        <dbReference type="ARBA" id="ARBA00022691"/>
    </source>
</evidence>
<dbReference type="PANTHER" id="PTHR23417">
    <property type="entry name" value="3-DEOXY-D-MANNO-OCTULOSONIC-ACID TRANSFERASE/TRNA GUANINE-N 7 - -METHYLTRANSFERASE"/>
    <property type="match status" value="1"/>
</dbReference>
<dbReference type="Gene3D" id="3.40.50.150">
    <property type="entry name" value="Vaccinia Virus protein VP39"/>
    <property type="match status" value="1"/>
</dbReference>
<keyword evidence="4 7" id="KW-0808">Transferase</keyword>
<reference evidence="8 9" key="1">
    <citation type="submission" date="2022-08" db="EMBL/GenBank/DDBJ databases">
        <title>Proteogenomics of the novel Dehalobacterium formicoaceticum strain EZ94 highlights a key role of methyltransferases during anaerobic dichloromethane degradation.</title>
        <authorList>
            <person name="Wasmund K."/>
        </authorList>
    </citation>
    <scope>NUCLEOTIDE SEQUENCE [LARGE SCALE GENOMIC DNA]</scope>
    <source>
        <strain evidence="8 9">EZ94</strain>
    </source>
</reference>
<evidence type="ECO:0000256" key="2">
    <source>
        <dbReference type="ARBA" id="ARBA00003015"/>
    </source>
</evidence>
<organism evidence="8 9">
    <name type="scientific">Dehalobacterium formicoaceticum</name>
    <dbReference type="NCBI Taxonomy" id="51515"/>
    <lineage>
        <taxon>Bacteria</taxon>
        <taxon>Bacillati</taxon>
        <taxon>Bacillota</taxon>
        <taxon>Clostridia</taxon>
        <taxon>Eubacteriales</taxon>
        <taxon>Peptococcaceae</taxon>
        <taxon>Dehalobacterium</taxon>
    </lineage>
</organism>
<proteinExistence type="inferred from homology"/>
<comment type="caution">
    <text evidence="7">Lacks conserved residue(s) required for the propagation of feature annotation.</text>
</comment>
<comment type="catalytic activity">
    <reaction evidence="1 7">
        <text>guanosine(46) in tRNA + S-adenosyl-L-methionine = N(7)-methylguanosine(46) in tRNA + S-adenosyl-L-homocysteine</text>
        <dbReference type="Rhea" id="RHEA:42708"/>
        <dbReference type="Rhea" id="RHEA-COMP:10188"/>
        <dbReference type="Rhea" id="RHEA-COMP:10189"/>
        <dbReference type="ChEBI" id="CHEBI:57856"/>
        <dbReference type="ChEBI" id="CHEBI:59789"/>
        <dbReference type="ChEBI" id="CHEBI:74269"/>
        <dbReference type="ChEBI" id="CHEBI:74480"/>
        <dbReference type="EC" id="2.1.1.33"/>
    </reaction>
</comment>
<dbReference type="NCBIfam" id="NF001080">
    <property type="entry name" value="PRK00121.2-2"/>
    <property type="match status" value="1"/>
</dbReference>
<feature type="binding site" evidence="7">
    <location>
        <position position="95"/>
    </location>
    <ligand>
        <name>S-adenosyl-L-methionine</name>
        <dbReference type="ChEBI" id="CHEBI:59789"/>
    </ligand>
</feature>
<evidence type="ECO:0000313" key="9">
    <source>
        <dbReference type="Proteomes" id="UP001524944"/>
    </source>
</evidence>
<gene>
    <name evidence="7 8" type="primary">trmB</name>
    <name evidence="8" type="ORF">NVS47_02200</name>
</gene>
<dbReference type="CDD" id="cd02440">
    <property type="entry name" value="AdoMet_MTases"/>
    <property type="match status" value="1"/>
</dbReference>
<dbReference type="RefSeq" id="WP_257911975.1">
    <property type="nucleotide sequence ID" value="NZ_JANPWE010000001.1"/>
</dbReference>
<sequence>MRLRRIPGTKEALTRYPDLVVFEPVRYYGCWKTYFGQEHPIYLELGMGKGKFISTMAGENPQINFIGMEFREEMVYKAIGKAGESRSNMRFLWAEADDVEEYFAPGEIQRIYLNFSDPWPKKRHGKRRLTHQKFLKKYKHILFPGGEIHFKTDNQELFEFSLNEFAGEGFFLKNITFDLHRSQYPGNITTEYEERYRQERPIYRCEAALIDHSQI</sequence>
<evidence type="ECO:0000256" key="7">
    <source>
        <dbReference type="HAMAP-Rule" id="MF_01057"/>
    </source>
</evidence>
<keyword evidence="9" id="KW-1185">Reference proteome</keyword>
<dbReference type="PANTHER" id="PTHR23417:SF14">
    <property type="entry name" value="PENTACOTRIPEPTIDE-REPEAT REGION OF PRORP DOMAIN-CONTAINING PROTEIN"/>
    <property type="match status" value="1"/>
</dbReference>
<evidence type="ECO:0000256" key="6">
    <source>
        <dbReference type="ARBA" id="ARBA00022694"/>
    </source>
</evidence>
<dbReference type="EC" id="2.1.1.33" evidence="7"/>
<comment type="pathway">
    <text evidence="7">tRNA modification; N(7)-methylguanine-tRNA biosynthesis.</text>
</comment>
<evidence type="ECO:0000256" key="1">
    <source>
        <dbReference type="ARBA" id="ARBA00000142"/>
    </source>
</evidence>
<dbReference type="NCBIfam" id="TIGR00091">
    <property type="entry name" value="tRNA (guanosine(46)-N7)-methyltransferase TrmB"/>
    <property type="match status" value="1"/>
</dbReference>
<dbReference type="Pfam" id="PF02390">
    <property type="entry name" value="Methyltransf_4"/>
    <property type="match status" value="1"/>
</dbReference>
<evidence type="ECO:0000313" key="8">
    <source>
        <dbReference type="EMBL" id="MCR6544334.1"/>
    </source>
</evidence>
<protein>
    <recommendedName>
        <fullName evidence="7">tRNA (guanine-N(7)-)-methyltransferase</fullName>
        <ecNumber evidence="7">2.1.1.33</ecNumber>
    </recommendedName>
    <alternativeName>
        <fullName evidence="7">tRNA (guanine(46)-N(7))-methyltransferase</fullName>
    </alternativeName>
    <alternativeName>
        <fullName evidence="7">tRNA(m7G46)-methyltransferase</fullName>
    </alternativeName>
</protein>
<dbReference type="SUPFAM" id="SSF53335">
    <property type="entry name" value="S-adenosyl-L-methionine-dependent methyltransferases"/>
    <property type="match status" value="1"/>
</dbReference>
<comment type="function">
    <text evidence="2 7">Catalyzes the formation of N(7)-methylguanine at position 46 (m7G46) in tRNA.</text>
</comment>
<feature type="binding site" evidence="7">
    <location>
        <position position="121"/>
    </location>
    <ligand>
        <name>substrate</name>
    </ligand>
</feature>
<comment type="caution">
    <text evidence="8">The sequence shown here is derived from an EMBL/GenBank/DDBJ whole genome shotgun (WGS) entry which is preliminary data.</text>
</comment>
<feature type="binding site" evidence="7">
    <location>
        <position position="44"/>
    </location>
    <ligand>
        <name>S-adenosyl-L-methionine</name>
        <dbReference type="ChEBI" id="CHEBI:59789"/>
    </ligand>
</feature>
<dbReference type="InterPro" id="IPR003358">
    <property type="entry name" value="tRNA_(Gua-N-7)_MeTrfase_Trmb"/>
</dbReference>
<dbReference type="InterPro" id="IPR029063">
    <property type="entry name" value="SAM-dependent_MTases_sf"/>
</dbReference>
<keyword evidence="6 7" id="KW-0819">tRNA processing</keyword>
<dbReference type="GO" id="GO:0008176">
    <property type="term" value="F:tRNA (guanine(46)-N7)-methyltransferase activity"/>
    <property type="evidence" value="ECO:0007669"/>
    <property type="project" value="UniProtKB-EC"/>
</dbReference>
<feature type="binding site" evidence="7">
    <location>
        <begin position="190"/>
        <end position="193"/>
    </location>
    <ligand>
        <name>substrate</name>
    </ligand>
</feature>
<name>A0ABT1Y0D4_9FIRM</name>
<dbReference type="EMBL" id="JANPWE010000001">
    <property type="protein sequence ID" value="MCR6544334.1"/>
    <property type="molecule type" value="Genomic_DNA"/>
</dbReference>
<evidence type="ECO:0000256" key="4">
    <source>
        <dbReference type="ARBA" id="ARBA00022679"/>
    </source>
</evidence>
<feature type="binding site" evidence="7">
    <location>
        <position position="153"/>
    </location>
    <ligand>
        <name>substrate</name>
    </ligand>
</feature>